<dbReference type="Proteomes" id="UP001054945">
    <property type="component" value="Unassembled WGS sequence"/>
</dbReference>
<sequence>MRGSPSPGASQQKLLSNSKSPKFSDFLLNRRNLGADQEFDDAMNEARSCIAAKLSHRNHTEERPFLEEICHPGRYGRVS</sequence>
<feature type="compositionally biased region" description="Polar residues" evidence="1">
    <location>
        <begin position="7"/>
        <end position="21"/>
    </location>
</feature>
<evidence type="ECO:0000256" key="1">
    <source>
        <dbReference type="SAM" id="MobiDB-lite"/>
    </source>
</evidence>
<name>A0AAV4R2K6_CAEEX</name>
<evidence type="ECO:0000313" key="2">
    <source>
        <dbReference type="EMBL" id="GIY15697.1"/>
    </source>
</evidence>
<protein>
    <submittedName>
        <fullName evidence="2">Uncharacterized protein</fullName>
    </submittedName>
</protein>
<gene>
    <name evidence="2" type="ORF">CEXT_638971</name>
</gene>
<accession>A0AAV4R2K6</accession>
<dbReference type="AlphaFoldDB" id="A0AAV4R2K6"/>
<feature type="region of interest" description="Disordered" evidence="1">
    <location>
        <begin position="1"/>
        <end position="22"/>
    </location>
</feature>
<proteinExistence type="predicted"/>
<dbReference type="EMBL" id="BPLR01007269">
    <property type="protein sequence ID" value="GIY15697.1"/>
    <property type="molecule type" value="Genomic_DNA"/>
</dbReference>
<keyword evidence="3" id="KW-1185">Reference proteome</keyword>
<comment type="caution">
    <text evidence="2">The sequence shown here is derived from an EMBL/GenBank/DDBJ whole genome shotgun (WGS) entry which is preliminary data.</text>
</comment>
<organism evidence="2 3">
    <name type="scientific">Caerostris extrusa</name>
    <name type="common">Bark spider</name>
    <name type="synonym">Caerostris bankana</name>
    <dbReference type="NCBI Taxonomy" id="172846"/>
    <lineage>
        <taxon>Eukaryota</taxon>
        <taxon>Metazoa</taxon>
        <taxon>Ecdysozoa</taxon>
        <taxon>Arthropoda</taxon>
        <taxon>Chelicerata</taxon>
        <taxon>Arachnida</taxon>
        <taxon>Araneae</taxon>
        <taxon>Araneomorphae</taxon>
        <taxon>Entelegynae</taxon>
        <taxon>Araneoidea</taxon>
        <taxon>Araneidae</taxon>
        <taxon>Caerostris</taxon>
    </lineage>
</organism>
<reference evidence="2 3" key="1">
    <citation type="submission" date="2021-06" db="EMBL/GenBank/DDBJ databases">
        <title>Caerostris extrusa draft genome.</title>
        <authorList>
            <person name="Kono N."/>
            <person name="Arakawa K."/>
        </authorList>
    </citation>
    <scope>NUCLEOTIDE SEQUENCE [LARGE SCALE GENOMIC DNA]</scope>
</reference>
<evidence type="ECO:0000313" key="3">
    <source>
        <dbReference type="Proteomes" id="UP001054945"/>
    </source>
</evidence>